<protein>
    <submittedName>
        <fullName evidence="1">Uncharacterized protein</fullName>
    </submittedName>
</protein>
<gene>
    <name evidence="1" type="ORF">JG688_00001379</name>
</gene>
<dbReference type="AlphaFoldDB" id="A0A8J5JDF9"/>
<comment type="caution">
    <text evidence="1">The sequence shown here is derived from an EMBL/GenBank/DDBJ whole genome shotgun (WGS) entry which is preliminary data.</text>
</comment>
<dbReference type="Proteomes" id="UP000709295">
    <property type="component" value="Unassembled WGS sequence"/>
</dbReference>
<accession>A0A8J5JDF9</accession>
<proteinExistence type="predicted"/>
<evidence type="ECO:0000313" key="1">
    <source>
        <dbReference type="EMBL" id="KAG6976420.1"/>
    </source>
</evidence>
<keyword evidence="2" id="KW-1185">Reference proteome</keyword>
<name>A0A8J5JDF9_9STRA</name>
<dbReference type="EMBL" id="JAENGY010000032">
    <property type="protein sequence ID" value="KAG6976420.1"/>
    <property type="molecule type" value="Genomic_DNA"/>
</dbReference>
<reference evidence="1" key="1">
    <citation type="submission" date="2021-01" db="EMBL/GenBank/DDBJ databases">
        <title>Phytophthora aleatoria, a newly-described species from Pinus radiata is distinct from Phytophthora cactorum isolates based on comparative genomics.</title>
        <authorList>
            <person name="Mcdougal R."/>
            <person name="Panda P."/>
            <person name="Williams N."/>
            <person name="Studholme D.J."/>
        </authorList>
    </citation>
    <scope>NUCLEOTIDE SEQUENCE</scope>
    <source>
        <strain evidence="1">NZFS 4037</strain>
    </source>
</reference>
<evidence type="ECO:0000313" key="2">
    <source>
        <dbReference type="Proteomes" id="UP000709295"/>
    </source>
</evidence>
<sequence length="169" mass="18768">MIAETMPHLETMCNNLPESSKRMVRCVLDRSAGIHELLQTRKDAVIGIEEFKDVFDLFNEMLTRGDLGKKTSNGSAIANFCASRAAAQNVIIVHVEIDRLLVLAELHDTSAEAQTPRAHMTLADVGKVLPTPLALLPIFETFMTGRSTGTRFAENSFGPFELALRRRRN</sequence>
<organism evidence="1 2">
    <name type="scientific">Phytophthora aleatoria</name>
    <dbReference type="NCBI Taxonomy" id="2496075"/>
    <lineage>
        <taxon>Eukaryota</taxon>
        <taxon>Sar</taxon>
        <taxon>Stramenopiles</taxon>
        <taxon>Oomycota</taxon>
        <taxon>Peronosporomycetes</taxon>
        <taxon>Peronosporales</taxon>
        <taxon>Peronosporaceae</taxon>
        <taxon>Phytophthora</taxon>
    </lineage>
</organism>